<dbReference type="InterPro" id="IPR027396">
    <property type="entry name" value="DsrEFH-like"/>
</dbReference>
<dbReference type="RefSeq" id="WP_386736284.1">
    <property type="nucleotide sequence ID" value="NZ_JBHRXI010000016.1"/>
</dbReference>
<feature type="signal peptide" evidence="1">
    <location>
        <begin position="1"/>
        <end position="20"/>
    </location>
</feature>
<dbReference type="Gene3D" id="3.40.1260.10">
    <property type="entry name" value="DsrEFH-like"/>
    <property type="match status" value="1"/>
</dbReference>
<dbReference type="Proteomes" id="UP001595629">
    <property type="component" value="Unassembled WGS sequence"/>
</dbReference>
<gene>
    <name evidence="2" type="ORF">ACFORG_14665</name>
</gene>
<evidence type="ECO:0000256" key="1">
    <source>
        <dbReference type="SAM" id="SignalP"/>
    </source>
</evidence>
<feature type="chain" id="PRO_5047499696" evidence="1">
    <location>
        <begin position="21"/>
        <end position="179"/>
    </location>
</feature>
<keyword evidence="3" id="KW-1185">Reference proteome</keyword>
<dbReference type="EMBL" id="JBHRXI010000016">
    <property type="protein sequence ID" value="MFC3615010.1"/>
    <property type="molecule type" value="Genomic_DNA"/>
</dbReference>
<accession>A0ABV7TMG0</accession>
<dbReference type="PANTHER" id="PTHR37691">
    <property type="entry name" value="BLR3518 PROTEIN"/>
    <property type="match status" value="1"/>
</dbReference>
<protein>
    <submittedName>
        <fullName evidence="2">DsrE family protein</fullName>
    </submittedName>
</protein>
<evidence type="ECO:0000313" key="2">
    <source>
        <dbReference type="EMBL" id="MFC3615010.1"/>
    </source>
</evidence>
<dbReference type="PANTHER" id="PTHR37691:SF1">
    <property type="entry name" value="BLR3518 PROTEIN"/>
    <property type="match status" value="1"/>
</dbReference>
<comment type="caution">
    <text evidence="2">The sequence shown here is derived from an EMBL/GenBank/DDBJ whole genome shotgun (WGS) entry which is preliminary data.</text>
</comment>
<dbReference type="SUPFAM" id="SSF75169">
    <property type="entry name" value="DsrEFH-like"/>
    <property type="match status" value="1"/>
</dbReference>
<name>A0ABV7TMG0_9RHOB</name>
<reference evidence="3" key="1">
    <citation type="journal article" date="2019" name="Int. J. Syst. Evol. Microbiol.">
        <title>The Global Catalogue of Microorganisms (GCM) 10K type strain sequencing project: providing services to taxonomists for standard genome sequencing and annotation.</title>
        <authorList>
            <consortium name="The Broad Institute Genomics Platform"/>
            <consortium name="The Broad Institute Genome Sequencing Center for Infectious Disease"/>
            <person name="Wu L."/>
            <person name="Ma J."/>
        </authorList>
    </citation>
    <scope>NUCLEOTIDE SEQUENCE [LARGE SCALE GENOMIC DNA]</scope>
    <source>
        <strain evidence="3">KCTC 42911</strain>
    </source>
</reference>
<dbReference type="Pfam" id="PF02635">
    <property type="entry name" value="DsrE"/>
    <property type="match status" value="1"/>
</dbReference>
<proteinExistence type="predicted"/>
<dbReference type="InterPro" id="IPR003787">
    <property type="entry name" value="Sulphur_relay_DsrE/F-like"/>
</dbReference>
<organism evidence="2 3">
    <name type="scientific">Lutimaribacter marinistellae</name>
    <dbReference type="NCBI Taxonomy" id="1820329"/>
    <lineage>
        <taxon>Bacteria</taxon>
        <taxon>Pseudomonadati</taxon>
        <taxon>Pseudomonadota</taxon>
        <taxon>Alphaproteobacteria</taxon>
        <taxon>Rhodobacterales</taxon>
        <taxon>Roseobacteraceae</taxon>
        <taxon>Lutimaribacter</taxon>
    </lineage>
</organism>
<keyword evidence="1" id="KW-0732">Signal</keyword>
<sequence>MRAAALGGLAALTVLTAAQAGPGDPPKFDPVGYEAQNVLYDRNHATPEDGPRSLGYIRNRIKAMEESGDVEHSNILVVAHGNDLLAFSRLDSEAFSDAYEKLRELADMGVQFHVCRNAARGRGYGFEDFYDVVTVVPAAVIDIEKYGNMGYRYMYPALFSRMMGEDDIIPKHPEVRMDE</sequence>
<evidence type="ECO:0000313" key="3">
    <source>
        <dbReference type="Proteomes" id="UP001595629"/>
    </source>
</evidence>